<evidence type="ECO:0000259" key="1">
    <source>
        <dbReference type="Pfam" id="PF09414"/>
    </source>
</evidence>
<gene>
    <name evidence="2" type="ORF">KQI75_11915</name>
</gene>
<name>A0ABS6EUF1_9FIRM</name>
<dbReference type="GO" id="GO:0016874">
    <property type="term" value="F:ligase activity"/>
    <property type="evidence" value="ECO:0007669"/>
    <property type="project" value="UniProtKB-KW"/>
</dbReference>
<accession>A0ABS6EUF1</accession>
<proteinExistence type="predicted"/>
<evidence type="ECO:0000313" key="3">
    <source>
        <dbReference type="Proteomes" id="UP000783588"/>
    </source>
</evidence>
<dbReference type="EMBL" id="JAHLQI010000007">
    <property type="protein sequence ID" value="MBU5491314.1"/>
    <property type="molecule type" value="Genomic_DNA"/>
</dbReference>
<protein>
    <submittedName>
        <fullName evidence="2">RNA ligase family protein</fullName>
    </submittedName>
</protein>
<keyword evidence="3" id="KW-1185">Reference proteome</keyword>
<dbReference type="RefSeq" id="WP_216471026.1">
    <property type="nucleotide sequence ID" value="NZ_JAHLQI010000007.1"/>
</dbReference>
<dbReference type="InterPro" id="IPR021122">
    <property type="entry name" value="RNA_ligase_dom_REL/Rnl2"/>
</dbReference>
<evidence type="ECO:0000313" key="2">
    <source>
        <dbReference type="EMBL" id="MBU5491314.1"/>
    </source>
</evidence>
<reference evidence="2 3" key="1">
    <citation type="submission" date="2021-06" db="EMBL/GenBank/DDBJ databases">
        <authorList>
            <person name="Sun Q."/>
            <person name="Li D."/>
        </authorList>
    </citation>
    <scope>NUCLEOTIDE SEQUENCE [LARGE SCALE GENOMIC DNA]</scope>
    <source>
        <strain evidence="2 3">MSJd-7</strain>
    </source>
</reference>
<dbReference type="Pfam" id="PF09414">
    <property type="entry name" value="RNA_ligase"/>
    <property type="match status" value="1"/>
</dbReference>
<dbReference type="Proteomes" id="UP000783588">
    <property type="component" value="Unassembled WGS sequence"/>
</dbReference>
<sequence>MKKYPKIETIFKRSTDGSKELVEGLYRNTTVEYLANNIWMCTEKIDGTNIGVVWDGHTVHFQGRTERAQLPSKLVAYLTNTFSSNAAQELFEQKFGEMSVILFGEGYGAGIQNGGLYSEDQTFILFDVYLTEQDLWLKRDAIEDIAQCFNIEAVPVIMVGTLPEAVEFVKTRPSSTIGNAKMEGLVCKPLEEVRDRMGNRVVVKVKCKDFPNT</sequence>
<comment type="caution">
    <text evidence="2">The sequence shown here is derived from an EMBL/GenBank/DDBJ whole genome shotgun (WGS) entry which is preliminary data.</text>
</comment>
<keyword evidence="2" id="KW-0436">Ligase</keyword>
<organism evidence="2 3">
    <name type="scientific">Butyricicoccus intestinisimiae</name>
    <dbReference type="NCBI Taxonomy" id="2841509"/>
    <lineage>
        <taxon>Bacteria</taxon>
        <taxon>Bacillati</taxon>
        <taxon>Bacillota</taxon>
        <taxon>Clostridia</taxon>
        <taxon>Eubacteriales</taxon>
        <taxon>Butyricicoccaceae</taxon>
        <taxon>Butyricicoccus</taxon>
    </lineage>
</organism>
<feature type="domain" description="RNA ligase" evidence="1">
    <location>
        <begin position="39"/>
        <end position="206"/>
    </location>
</feature>